<keyword evidence="1" id="KW-0853">WD repeat</keyword>
<evidence type="ECO:0000256" key="1">
    <source>
        <dbReference type="PROSITE-ProRule" id="PRU00221"/>
    </source>
</evidence>
<dbReference type="GeneID" id="94843033"/>
<name>A0A1J4JUP4_9EUKA</name>
<dbReference type="InterPro" id="IPR059157">
    <property type="entry name" value="WDR36-Utp21_N"/>
</dbReference>
<dbReference type="GO" id="GO:0034388">
    <property type="term" value="C:Pwp2p-containing subcomplex of 90S preribosome"/>
    <property type="evidence" value="ECO:0007669"/>
    <property type="project" value="TreeGrafter"/>
</dbReference>
<dbReference type="InterPro" id="IPR001680">
    <property type="entry name" value="WD40_rpt"/>
</dbReference>
<dbReference type="Gene3D" id="2.130.10.10">
    <property type="entry name" value="YVTN repeat-like/Quinoprotein amine dehydrogenase"/>
    <property type="match status" value="2"/>
</dbReference>
<dbReference type="InterPro" id="IPR036322">
    <property type="entry name" value="WD40_repeat_dom_sf"/>
</dbReference>
<comment type="caution">
    <text evidence="4">The sequence shown here is derived from an EMBL/GenBank/DDBJ whole genome shotgun (WGS) entry which is preliminary data.</text>
</comment>
<dbReference type="InterPro" id="IPR007319">
    <property type="entry name" value="WDR36/Utp21_C"/>
</dbReference>
<dbReference type="Pfam" id="PF25171">
    <property type="entry name" value="Beta-prop_WDR36-Utp21_1st"/>
    <property type="match status" value="1"/>
</dbReference>
<accession>A0A1J4JUP4</accession>
<dbReference type="SUPFAM" id="SSF50978">
    <property type="entry name" value="WD40 repeat-like"/>
    <property type="match status" value="2"/>
</dbReference>
<dbReference type="InterPro" id="IPR015943">
    <property type="entry name" value="WD40/YVTN_repeat-like_dom_sf"/>
</dbReference>
<protein>
    <submittedName>
        <fullName evidence="4">Uncharacterized protein</fullName>
    </submittedName>
</protein>
<evidence type="ECO:0000313" key="4">
    <source>
        <dbReference type="EMBL" id="OHT00973.1"/>
    </source>
</evidence>
<dbReference type="Pfam" id="PF25168">
    <property type="entry name" value="Beta-prop_WDR36-Utp21_2nd"/>
    <property type="match status" value="1"/>
</dbReference>
<reference evidence="4" key="1">
    <citation type="submission" date="2016-10" db="EMBL/GenBank/DDBJ databases">
        <authorList>
            <person name="Benchimol M."/>
            <person name="Almeida L.G."/>
            <person name="Vasconcelos A.T."/>
            <person name="Perreira-Neves A."/>
            <person name="Rosa I.A."/>
            <person name="Tasca T."/>
            <person name="Bogo M.R."/>
            <person name="de Souza W."/>
        </authorList>
    </citation>
    <scope>NUCLEOTIDE SEQUENCE [LARGE SCALE GENOMIC DNA]</scope>
    <source>
        <strain evidence="4">K</strain>
    </source>
</reference>
<sequence>MFNCFDFYKDIGFICGDVQFDITYAGDWPFLAVAVDNSFHIYSAEELKLTYVSEPQAEKIKHIAADPNYVCTVTNSKLRVTNQVKNEFDEIDLDEPVSNLLAVGSMVVLTQGSVFKGINPYDLSDIIFETDVGCDISAILHPSGYAGKFLLALTDTTILLWNIHSDMQIYGFSGYNSIVRKIVQSTIIDIFVFVLEDGRLVFHDVKFDEFQFSLPHPSPVNDISFRTDGPGQIAVVLENGSLYVWDLKLKQIITNIPESHAAAATTVCFLKGQNKLITGGIDNAIRQWEFDPEASDVVRILRSRVGHQKPPSAIGFAEVNGINQLVTASGTSTVIASNPKSEMSSAILSIAPLNRKHMICDVKSLSTTNSQRYCSVATTHENGTLVFLWDIENQRFAKRTMTAMPKNGARVENDQNISFADFNGERKATCSCLTRCGNFGCVGTSAGTVEVFVTQSGRRKGSIEKAHDAPIVFVHVDSLNTQVVSGAEDGSIFFHNFTDLSFTGAVDIPAPLKGMSPHVNSQLLAIASNGKIVVLDCQSHHIAREFDVDGEHFCFSNDGKYFFVSCRNEVYLFDMITSTLIEKVTIDRPITGIAADPKGDLIATLHERSVATKLWYFRPNKITTVDSASNVGDAQQEGFAIFTVQPQLKIKNILNPPKDPLKFAKNKIIIPFFLQQTSTVGSVIDEAAALKELHDIVAPATEFVKLMVEESEGGNFDQTIQTLIEMNFDQISMEISALRVDDDGRDERLIFVQMLKYAVQRRTEFDIIQAIMSVFLNEYGVKILENPQLKSAVKELRDAQEEATNFLESDVSYSQYLVQLINRIV</sequence>
<feature type="domain" description="WDR36/Utp21 N-terminal" evidence="3">
    <location>
        <begin position="32"/>
        <end position="291"/>
    </location>
</feature>
<feature type="repeat" description="WD" evidence="1">
    <location>
        <begin position="257"/>
        <end position="291"/>
    </location>
</feature>
<evidence type="ECO:0000259" key="2">
    <source>
        <dbReference type="Pfam" id="PF04192"/>
    </source>
</evidence>
<dbReference type="GO" id="GO:0006364">
    <property type="term" value="P:rRNA processing"/>
    <property type="evidence" value="ECO:0007669"/>
    <property type="project" value="InterPro"/>
</dbReference>
<dbReference type="OrthoDB" id="10250769at2759"/>
<dbReference type="VEuPathDB" id="TrichDB:TRFO_32135"/>
<keyword evidence="5" id="KW-1185">Reference proteome</keyword>
<dbReference type="SMART" id="SM00320">
    <property type="entry name" value="WD40"/>
    <property type="match status" value="5"/>
</dbReference>
<dbReference type="PANTHER" id="PTHR22840:SF12">
    <property type="entry name" value="WD REPEAT-CONTAINING PROTEIN 36"/>
    <property type="match status" value="1"/>
</dbReference>
<feature type="domain" description="WDR36/Utp21 C-terminal" evidence="2">
    <location>
        <begin position="670"/>
        <end position="821"/>
    </location>
</feature>
<dbReference type="EMBL" id="MLAK01000928">
    <property type="protein sequence ID" value="OHT00973.1"/>
    <property type="molecule type" value="Genomic_DNA"/>
</dbReference>
<dbReference type="GO" id="GO:0032040">
    <property type="term" value="C:small-subunit processome"/>
    <property type="evidence" value="ECO:0007669"/>
    <property type="project" value="InterPro"/>
</dbReference>
<evidence type="ECO:0000313" key="5">
    <source>
        <dbReference type="Proteomes" id="UP000179807"/>
    </source>
</evidence>
<dbReference type="Proteomes" id="UP000179807">
    <property type="component" value="Unassembled WGS sequence"/>
</dbReference>
<dbReference type="PANTHER" id="PTHR22840">
    <property type="entry name" value="WD REPEAT-CONTAINING PROTEIN 36"/>
    <property type="match status" value="1"/>
</dbReference>
<proteinExistence type="predicted"/>
<gene>
    <name evidence="4" type="ORF">TRFO_32135</name>
</gene>
<evidence type="ECO:0000259" key="3">
    <source>
        <dbReference type="Pfam" id="PF25171"/>
    </source>
</evidence>
<dbReference type="PROSITE" id="PS50082">
    <property type="entry name" value="WD_REPEATS_2"/>
    <property type="match status" value="1"/>
</dbReference>
<dbReference type="Pfam" id="PF04192">
    <property type="entry name" value="Utp21"/>
    <property type="match status" value="1"/>
</dbReference>
<organism evidence="4 5">
    <name type="scientific">Tritrichomonas foetus</name>
    <dbReference type="NCBI Taxonomy" id="1144522"/>
    <lineage>
        <taxon>Eukaryota</taxon>
        <taxon>Metamonada</taxon>
        <taxon>Parabasalia</taxon>
        <taxon>Tritrichomonadida</taxon>
        <taxon>Tritrichomonadidae</taxon>
        <taxon>Tritrichomonas</taxon>
    </lineage>
</organism>
<dbReference type="RefSeq" id="XP_068354109.1">
    <property type="nucleotide sequence ID" value="XM_068508329.1"/>
</dbReference>
<dbReference type="AlphaFoldDB" id="A0A1J4JUP4"/>